<accession>A0A1Y3GFZ7</accession>
<organism evidence="3 4">
    <name type="scientific">Methanonatronarchaeum thermophilum</name>
    <dbReference type="NCBI Taxonomy" id="1927129"/>
    <lineage>
        <taxon>Archaea</taxon>
        <taxon>Methanobacteriati</taxon>
        <taxon>Methanobacteriota</taxon>
        <taxon>Methanonatronarchaeia</taxon>
        <taxon>Methanonatronarchaeales</taxon>
        <taxon>Methanonatronarchaeaceae</taxon>
        <taxon>Methanonatronarchaeum</taxon>
    </lineage>
</organism>
<dbReference type="Proteomes" id="UP000195137">
    <property type="component" value="Unassembled WGS sequence"/>
</dbReference>
<dbReference type="InterPro" id="IPR054331">
    <property type="entry name" value="LiaF_TM"/>
</dbReference>
<dbReference type="Pfam" id="PF22570">
    <property type="entry name" value="LiaF-TM"/>
    <property type="match status" value="1"/>
</dbReference>
<gene>
    <name evidence="3" type="ORF">AMET1_1300</name>
</gene>
<dbReference type="PANTHER" id="PTHR40763:SF5">
    <property type="entry name" value="MEMBRANE PROTEIN"/>
    <property type="match status" value="1"/>
</dbReference>
<feature type="transmembrane region" description="Helical" evidence="1">
    <location>
        <begin position="34"/>
        <end position="51"/>
    </location>
</feature>
<keyword evidence="1" id="KW-0812">Transmembrane</keyword>
<feature type="transmembrane region" description="Helical" evidence="1">
    <location>
        <begin position="87"/>
        <end position="104"/>
    </location>
</feature>
<reference evidence="3 4" key="1">
    <citation type="submission" date="2016-12" db="EMBL/GenBank/DDBJ databases">
        <title>Discovery of methanogenic haloarchaea.</title>
        <authorList>
            <person name="Sorokin D.Y."/>
            <person name="Makarova K.S."/>
            <person name="Abbas B."/>
            <person name="Ferrer M."/>
            <person name="Golyshin P.N."/>
        </authorList>
    </citation>
    <scope>NUCLEOTIDE SEQUENCE [LARGE SCALE GENOMIC DNA]</scope>
    <source>
        <strain evidence="3">AMET1</strain>
    </source>
</reference>
<keyword evidence="1" id="KW-1133">Transmembrane helix</keyword>
<keyword evidence="1" id="KW-0472">Membrane</keyword>
<proteinExistence type="predicted"/>
<feature type="domain" description="LiaF transmembrane" evidence="2">
    <location>
        <begin position="9"/>
        <end position="102"/>
    </location>
</feature>
<dbReference type="OrthoDB" id="253168at2157"/>
<evidence type="ECO:0000313" key="3">
    <source>
        <dbReference type="EMBL" id="OUJ18385.1"/>
    </source>
</evidence>
<evidence type="ECO:0000259" key="2">
    <source>
        <dbReference type="Pfam" id="PF22570"/>
    </source>
</evidence>
<dbReference type="EMBL" id="MRZU01000004">
    <property type="protein sequence ID" value="OUJ18385.1"/>
    <property type="molecule type" value="Genomic_DNA"/>
</dbReference>
<comment type="caution">
    <text evidence="3">The sequence shown here is derived from an EMBL/GenBank/DDBJ whole genome shotgun (WGS) entry which is preliminary data.</text>
</comment>
<dbReference type="AlphaFoldDB" id="A0A1Y3GFZ7"/>
<name>A0A1Y3GFZ7_9EURY</name>
<evidence type="ECO:0000256" key="1">
    <source>
        <dbReference type="SAM" id="Phobius"/>
    </source>
</evidence>
<dbReference type="RefSeq" id="WP_086637666.1">
    <property type="nucleotide sequence ID" value="NZ_MRZU01000004.1"/>
</dbReference>
<evidence type="ECO:0000313" key="4">
    <source>
        <dbReference type="Proteomes" id="UP000195137"/>
    </source>
</evidence>
<sequence>MKKIPLQAIFALILVFLGLLLLLRTTGIYDTTSLIKYTPTLFVLFGAYILIKSKFQNLSGPILIILIFGLLQLYLIDLLTTAMIRDWWPLIIIAIGLSILLNWFKSKTIKKEQTDYIDLFAMFGGIETRITSKEFVGGSSTAIFGDIQLDLRDSKPKHKQTTINSIVLFGDTEIKVPNEWQLKINITPILGDVHDKRTRKQKPTENKPKTLEIKGIVSFGDIKITD</sequence>
<dbReference type="PANTHER" id="PTHR40763">
    <property type="entry name" value="MEMBRANE PROTEIN-RELATED"/>
    <property type="match status" value="1"/>
</dbReference>
<feature type="transmembrane region" description="Helical" evidence="1">
    <location>
        <begin position="58"/>
        <end position="75"/>
    </location>
</feature>
<protein>
    <submittedName>
        <fullName evidence="3">Putative membrane protein</fullName>
    </submittedName>
</protein>
<keyword evidence="4" id="KW-1185">Reference proteome</keyword>